<evidence type="ECO:0000256" key="4">
    <source>
        <dbReference type="ARBA" id="ARBA00023163"/>
    </source>
</evidence>
<dbReference type="EMBL" id="ABOX02000002">
    <property type="protein sequence ID" value="EEF63138.1"/>
    <property type="molecule type" value="Genomic_DNA"/>
</dbReference>
<dbReference type="NCBIfam" id="TIGR02937">
    <property type="entry name" value="sigma70-ECF"/>
    <property type="match status" value="1"/>
</dbReference>
<evidence type="ECO:0000256" key="3">
    <source>
        <dbReference type="ARBA" id="ARBA00023125"/>
    </source>
</evidence>
<evidence type="ECO:0000256" key="2">
    <source>
        <dbReference type="ARBA" id="ARBA00023082"/>
    </source>
</evidence>
<dbReference type="InterPro" id="IPR013325">
    <property type="entry name" value="RNA_pol_sigma_r2"/>
</dbReference>
<keyword evidence="4" id="KW-0804">Transcription</keyword>
<evidence type="ECO:0000313" key="7">
    <source>
        <dbReference type="Proteomes" id="UP000003688"/>
    </source>
</evidence>
<keyword evidence="2" id="KW-0731">Sigma factor</keyword>
<proteinExistence type="predicted"/>
<keyword evidence="3" id="KW-0238">DNA-binding</keyword>
<dbReference type="PANTHER" id="PTHR43133:SF8">
    <property type="entry name" value="RNA POLYMERASE SIGMA FACTOR HI_1459-RELATED"/>
    <property type="match status" value="1"/>
</dbReference>
<dbReference type="Pfam" id="PF04542">
    <property type="entry name" value="Sigma70_r2"/>
    <property type="match status" value="1"/>
</dbReference>
<name>B9XAV3_PEDPL</name>
<accession>B9XAV3</accession>
<protein>
    <submittedName>
        <fullName evidence="6">RNA polymerase, sigma-24 subunit, ECF subfamily</fullName>
    </submittedName>
</protein>
<dbReference type="AlphaFoldDB" id="B9XAV3"/>
<organism evidence="6 7">
    <name type="scientific">Pedosphaera parvula (strain Ellin514)</name>
    <dbReference type="NCBI Taxonomy" id="320771"/>
    <lineage>
        <taxon>Bacteria</taxon>
        <taxon>Pseudomonadati</taxon>
        <taxon>Verrucomicrobiota</taxon>
        <taxon>Pedosphaerae</taxon>
        <taxon>Pedosphaerales</taxon>
        <taxon>Pedosphaeraceae</taxon>
        <taxon>Pedosphaera</taxon>
    </lineage>
</organism>
<dbReference type="Proteomes" id="UP000003688">
    <property type="component" value="Unassembled WGS sequence"/>
</dbReference>
<dbReference type="InterPro" id="IPR007627">
    <property type="entry name" value="RNA_pol_sigma70_r2"/>
</dbReference>
<dbReference type="InterPro" id="IPR014284">
    <property type="entry name" value="RNA_pol_sigma-70_dom"/>
</dbReference>
<keyword evidence="1" id="KW-0805">Transcription regulation</keyword>
<comment type="caution">
    <text evidence="6">The sequence shown here is derived from an EMBL/GenBank/DDBJ whole genome shotgun (WGS) entry which is preliminary data.</text>
</comment>
<dbReference type="PANTHER" id="PTHR43133">
    <property type="entry name" value="RNA POLYMERASE ECF-TYPE SIGMA FACTO"/>
    <property type="match status" value="1"/>
</dbReference>
<dbReference type="SUPFAM" id="SSF88946">
    <property type="entry name" value="Sigma2 domain of RNA polymerase sigma factors"/>
    <property type="match status" value="1"/>
</dbReference>
<dbReference type="Gene3D" id="1.10.1740.10">
    <property type="match status" value="1"/>
</dbReference>
<evidence type="ECO:0000259" key="5">
    <source>
        <dbReference type="Pfam" id="PF04542"/>
    </source>
</evidence>
<dbReference type="GO" id="GO:0006352">
    <property type="term" value="P:DNA-templated transcription initiation"/>
    <property type="evidence" value="ECO:0007669"/>
    <property type="project" value="InterPro"/>
</dbReference>
<sequence length="208" mass="24565">MNDLKDFIPTRQSLLSRLKDWNDQESWKVFFDTYWKLIYTAALKAGLNDAEAQDVVQETVLSVLKSMPTFEYDSKKGSFKGWLLRLTNWRITDQMRKRERNPEFKISETDFSTDIEALEALAPSVPMELESIWEEEWERNLLEAATERVKKKVDSKQYQIFDLHVLKDWPVIKVSRFLKINPGKVYLAKHRIGKLIAREIEILQTKPL</sequence>
<keyword evidence="7" id="KW-1185">Reference proteome</keyword>
<reference evidence="6 7" key="1">
    <citation type="journal article" date="2011" name="J. Bacteriol.">
        <title>Genome sequence of 'Pedosphaera parvula' Ellin514, an aerobic Verrucomicrobial isolate from pasture soil.</title>
        <authorList>
            <person name="Kant R."/>
            <person name="van Passel M.W."/>
            <person name="Sangwan P."/>
            <person name="Palva A."/>
            <person name="Lucas S."/>
            <person name="Copeland A."/>
            <person name="Lapidus A."/>
            <person name="Glavina Del Rio T."/>
            <person name="Dalin E."/>
            <person name="Tice H."/>
            <person name="Bruce D."/>
            <person name="Goodwin L."/>
            <person name="Pitluck S."/>
            <person name="Chertkov O."/>
            <person name="Larimer F.W."/>
            <person name="Land M.L."/>
            <person name="Hauser L."/>
            <person name="Brettin T.S."/>
            <person name="Detter J.C."/>
            <person name="Han S."/>
            <person name="de Vos W.M."/>
            <person name="Janssen P.H."/>
            <person name="Smidt H."/>
        </authorList>
    </citation>
    <scope>NUCLEOTIDE SEQUENCE [LARGE SCALE GENOMIC DNA]</scope>
    <source>
        <strain evidence="6 7">Ellin514</strain>
    </source>
</reference>
<dbReference type="STRING" id="320771.Cflav_PD5773"/>
<evidence type="ECO:0000256" key="1">
    <source>
        <dbReference type="ARBA" id="ARBA00023015"/>
    </source>
</evidence>
<dbReference type="GO" id="GO:0016987">
    <property type="term" value="F:sigma factor activity"/>
    <property type="evidence" value="ECO:0007669"/>
    <property type="project" value="UniProtKB-KW"/>
</dbReference>
<gene>
    <name evidence="6" type="ORF">Cflav_PD5773</name>
</gene>
<feature type="domain" description="RNA polymerase sigma-70 region 2" evidence="5">
    <location>
        <begin position="31"/>
        <end position="100"/>
    </location>
</feature>
<dbReference type="InterPro" id="IPR039425">
    <property type="entry name" value="RNA_pol_sigma-70-like"/>
</dbReference>
<dbReference type="GO" id="GO:0003677">
    <property type="term" value="F:DNA binding"/>
    <property type="evidence" value="ECO:0007669"/>
    <property type="project" value="UniProtKB-KW"/>
</dbReference>
<evidence type="ECO:0000313" key="6">
    <source>
        <dbReference type="EMBL" id="EEF63138.1"/>
    </source>
</evidence>